<sequence>MKKITLLLFVFLLLFPHQTTYAEEKEEKEEQSSSCEAVFSETAKAGIEKYHKEEASIQEGYAIDLITSLVNFAGVNSIANLVFGNPYCIWSDEEPELVYGIFTTDEQTKIIDPMITMLKGTFSFLLTLTMMLAALKLTFTGLSGARKSEFWQEVKMWFVVLIFLMTFDLFIEALLIMNQEIVQGFRSYMEADGLDYKSLSFTSTSKEYMFTDIIVFLAEWLLALYLNFLYIFRKVIILLLILLAPIAGFSLLYPASRHFFGTWVRELCGMIFIQSFHGIILTLFLMLSTLVSGASGTVFKMILLILFIPLTGMIMSWLKLSQSNNAMHRVGMMGVSSAAQVARASKMVMSRRNPFREKNINLANQSKTKISSLADGKHSKLWNGVKSGVGTTGALIGGTAGMVLGPQGSQLGASLGKGFSLAALQGSRNIGAFGGNIHRSFKELKGSGSFKEGFRDISKRREFFGNLGESTGALVGFGGAGRQIGHAFSGVSRQRLLNSNELGGLGGANLDQFSQMYPGQDVKWLQNNQGSAFYLDRGNDNLERISPIGRADPLLSDGINREIGYQFSNVQPNLKMNENGAYSSLVKSPLSGSTEHLHRTSDVFLKGMGGSTMDTTFNPRHLNPADYYKPGLQGAEMRNTGDRVADAIHGVGNRLTSQQAPRHRGFV</sequence>
<feature type="signal peptide" evidence="2">
    <location>
        <begin position="1"/>
        <end position="22"/>
    </location>
</feature>
<feature type="transmembrane region" description="Helical" evidence="1">
    <location>
        <begin position="122"/>
        <end position="145"/>
    </location>
</feature>
<organism evidence="3 4">
    <name type="scientific">Metabacillus fastidiosus</name>
    <dbReference type="NCBI Taxonomy" id="1458"/>
    <lineage>
        <taxon>Bacteria</taxon>
        <taxon>Bacillati</taxon>
        <taxon>Bacillota</taxon>
        <taxon>Bacilli</taxon>
        <taxon>Bacillales</taxon>
        <taxon>Bacillaceae</taxon>
        <taxon>Metabacillus</taxon>
    </lineage>
</organism>
<comment type="caution">
    <text evidence="3">The sequence shown here is derived from an EMBL/GenBank/DDBJ whole genome shotgun (WGS) entry which is preliminary data.</text>
</comment>
<gene>
    <name evidence="3" type="ORF">P9271_12375</name>
</gene>
<feature type="transmembrane region" description="Helical" evidence="1">
    <location>
        <begin position="298"/>
        <end position="318"/>
    </location>
</feature>
<evidence type="ECO:0008006" key="5">
    <source>
        <dbReference type="Google" id="ProtNLM"/>
    </source>
</evidence>
<feature type="transmembrane region" description="Helical" evidence="1">
    <location>
        <begin position="208"/>
        <end position="228"/>
    </location>
</feature>
<evidence type="ECO:0000256" key="2">
    <source>
        <dbReference type="SAM" id="SignalP"/>
    </source>
</evidence>
<feature type="transmembrane region" description="Helical" evidence="1">
    <location>
        <begin position="267"/>
        <end position="291"/>
    </location>
</feature>
<accession>A0ABU6NYC9</accession>
<dbReference type="RefSeq" id="WP_328015352.1">
    <property type="nucleotide sequence ID" value="NZ_JARTFS010000009.1"/>
</dbReference>
<proteinExistence type="predicted"/>
<keyword evidence="2" id="KW-0732">Signal</keyword>
<reference evidence="3 4" key="1">
    <citation type="submission" date="2023-03" db="EMBL/GenBank/DDBJ databases">
        <title>Bacillus Genome Sequencing.</title>
        <authorList>
            <person name="Dunlap C."/>
        </authorList>
    </citation>
    <scope>NUCLEOTIDE SEQUENCE [LARGE SCALE GENOMIC DNA]</scope>
    <source>
        <strain evidence="3 4">NRS-1717</strain>
    </source>
</reference>
<feature type="transmembrane region" description="Helical" evidence="1">
    <location>
        <begin position="235"/>
        <end position="255"/>
    </location>
</feature>
<feature type="chain" id="PRO_5045883844" description="TrbL/VirB6 plasmid conjugal transfer protein" evidence="2">
    <location>
        <begin position="23"/>
        <end position="667"/>
    </location>
</feature>
<evidence type="ECO:0000256" key="1">
    <source>
        <dbReference type="SAM" id="Phobius"/>
    </source>
</evidence>
<dbReference type="Proteomes" id="UP001342826">
    <property type="component" value="Unassembled WGS sequence"/>
</dbReference>
<evidence type="ECO:0000313" key="4">
    <source>
        <dbReference type="Proteomes" id="UP001342826"/>
    </source>
</evidence>
<feature type="transmembrane region" description="Helical" evidence="1">
    <location>
        <begin position="157"/>
        <end position="177"/>
    </location>
</feature>
<evidence type="ECO:0000313" key="3">
    <source>
        <dbReference type="EMBL" id="MED4402112.1"/>
    </source>
</evidence>
<dbReference type="EMBL" id="JARTFS010000009">
    <property type="protein sequence ID" value="MED4402112.1"/>
    <property type="molecule type" value="Genomic_DNA"/>
</dbReference>
<keyword evidence="4" id="KW-1185">Reference proteome</keyword>
<protein>
    <recommendedName>
        <fullName evidence="5">TrbL/VirB6 plasmid conjugal transfer protein</fullName>
    </recommendedName>
</protein>
<keyword evidence="1" id="KW-0472">Membrane</keyword>
<name>A0ABU6NYC9_9BACI</name>
<keyword evidence="1" id="KW-1133">Transmembrane helix</keyword>
<keyword evidence="1" id="KW-0812">Transmembrane</keyword>